<sequence>MQLSHPIFNQLAHVILVSGLKPDLLDVFSVLMPDNPVEFLTIPQRILNNVPIFSNPNIHTILLQQSLTLRYLFKNTAPEEGLITCISGLLGASLKPKTSSPALDLISSAPSIRSAQNVLPRFSVTLGKSSSKETTSWSILISTPFFLTRLINAT</sequence>
<dbReference type="GeneID" id="70239683"/>
<name>A0AAD4Q0G1_9EURO</name>
<dbReference type="Proteomes" id="UP001201262">
    <property type="component" value="Unassembled WGS sequence"/>
</dbReference>
<proteinExistence type="predicted"/>
<reference evidence="1" key="1">
    <citation type="submission" date="2021-12" db="EMBL/GenBank/DDBJ databases">
        <title>Convergent genome expansion in fungi linked to evolution of root-endophyte symbiosis.</title>
        <authorList>
            <consortium name="DOE Joint Genome Institute"/>
            <person name="Ke Y.-H."/>
            <person name="Bonito G."/>
            <person name="Liao H.-L."/>
            <person name="Looney B."/>
            <person name="Rojas-Flechas A."/>
            <person name="Nash J."/>
            <person name="Hameed K."/>
            <person name="Schadt C."/>
            <person name="Martin F."/>
            <person name="Crous P.W."/>
            <person name="Miettinen O."/>
            <person name="Magnuson J.K."/>
            <person name="Labbe J."/>
            <person name="Jacobson D."/>
            <person name="Doktycz M.J."/>
            <person name="Veneault-Fourrey C."/>
            <person name="Kuo A."/>
            <person name="Mondo S."/>
            <person name="Calhoun S."/>
            <person name="Riley R."/>
            <person name="Ohm R."/>
            <person name="LaButti K."/>
            <person name="Andreopoulos B."/>
            <person name="Pangilinan J."/>
            <person name="Nolan M."/>
            <person name="Tritt A."/>
            <person name="Clum A."/>
            <person name="Lipzen A."/>
            <person name="Daum C."/>
            <person name="Barry K."/>
            <person name="Grigoriev I.V."/>
            <person name="Vilgalys R."/>
        </authorList>
    </citation>
    <scope>NUCLEOTIDE SEQUENCE</scope>
    <source>
        <strain evidence="1">PMI_201</strain>
    </source>
</reference>
<keyword evidence="2" id="KW-1185">Reference proteome</keyword>
<evidence type="ECO:0000313" key="1">
    <source>
        <dbReference type="EMBL" id="KAH8700774.1"/>
    </source>
</evidence>
<gene>
    <name evidence="1" type="ORF">BGW36DRAFT_135554</name>
</gene>
<organism evidence="1 2">
    <name type="scientific">Talaromyces proteolyticus</name>
    <dbReference type="NCBI Taxonomy" id="1131652"/>
    <lineage>
        <taxon>Eukaryota</taxon>
        <taxon>Fungi</taxon>
        <taxon>Dikarya</taxon>
        <taxon>Ascomycota</taxon>
        <taxon>Pezizomycotina</taxon>
        <taxon>Eurotiomycetes</taxon>
        <taxon>Eurotiomycetidae</taxon>
        <taxon>Eurotiales</taxon>
        <taxon>Trichocomaceae</taxon>
        <taxon>Talaromyces</taxon>
        <taxon>Talaromyces sect. Bacilispori</taxon>
    </lineage>
</organism>
<dbReference type="AlphaFoldDB" id="A0AAD4Q0G1"/>
<dbReference type="EMBL" id="JAJTJA010000004">
    <property type="protein sequence ID" value="KAH8700774.1"/>
    <property type="molecule type" value="Genomic_DNA"/>
</dbReference>
<evidence type="ECO:0000313" key="2">
    <source>
        <dbReference type="Proteomes" id="UP001201262"/>
    </source>
</evidence>
<protein>
    <submittedName>
        <fullName evidence="1">Uncharacterized protein</fullName>
    </submittedName>
</protein>
<accession>A0AAD4Q0G1</accession>
<dbReference type="RefSeq" id="XP_046074480.1">
    <property type="nucleotide sequence ID" value="XM_046209396.1"/>
</dbReference>
<comment type="caution">
    <text evidence="1">The sequence shown here is derived from an EMBL/GenBank/DDBJ whole genome shotgun (WGS) entry which is preliminary data.</text>
</comment>